<evidence type="ECO:0000313" key="2">
    <source>
        <dbReference type="Proteomes" id="UP001519295"/>
    </source>
</evidence>
<dbReference type="RefSeq" id="WP_210033250.1">
    <property type="nucleotide sequence ID" value="NZ_JAGINU010000001.1"/>
</dbReference>
<keyword evidence="2" id="KW-1185">Reference proteome</keyword>
<evidence type="ECO:0000313" key="1">
    <source>
        <dbReference type="EMBL" id="MBP2370194.1"/>
    </source>
</evidence>
<comment type="caution">
    <text evidence="1">The sequence shown here is derived from an EMBL/GenBank/DDBJ whole genome shotgun (WGS) entry which is preliminary data.</text>
</comment>
<organism evidence="1 2">
    <name type="scientific">Pseudonocardia parietis</name>
    <dbReference type="NCBI Taxonomy" id="570936"/>
    <lineage>
        <taxon>Bacteria</taxon>
        <taxon>Bacillati</taxon>
        <taxon>Actinomycetota</taxon>
        <taxon>Actinomycetes</taxon>
        <taxon>Pseudonocardiales</taxon>
        <taxon>Pseudonocardiaceae</taxon>
        <taxon>Pseudonocardia</taxon>
    </lineage>
</organism>
<proteinExistence type="predicted"/>
<gene>
    <name evidence="1" type="ORF">JOF36_005890</name>
</gene>
<name>A0ABS4W3D2_9PSEU</name>
<reference evidence="1 2" key="1">
    <citation type="submission" date="2021-03" db="EMBL/GenBank/DDBJ databases">
        <title>Sequencing the genomes of 1000 actinobacteria strains.</title>
        <authorList>
            <person name="Klenk H.-P."/>
        </authorList>
    </citation>
    <scope>NUCLEOTIDE SEQUENCE [LARGE SCALE GENOMIC DNA]</scope>
    <source>
        <strain evidence="1 2">DSM 45256</strain>
    </source>
</reference>
<dbReference type="Proteomes" id="UP001519295">
    <property type="component" value="Unassembled WGS sequence"/>
</dbReference>
<accession>A0ABS4W3D2</accession>
<sequence length="137" mass="12969">MALSIPTTVRNALCDLLADRFDAGGAAGEIEIRDGVRPATANDAATGNVLATVALAATAFGAAANGTATLADPAAVSATGAGTATWFRALDSAGVTVCDGSVTATGGGGDLTLATTTISVGLSVDITGGSITMPAGG</sequence>
<dbReference type="EMBL" id="JAGINU010000001">
    <property type="protein sequence ID" value="MBP2370194.1"/>
    <property type="molecule type" value="Genomic_DNA"/>
</dbReference>
<protein>
    <submittedName>
        <fullName evidence="1">Uncharacterized protein</fullName>
    </submittedName>
</protein>